<dbReference type="AlphaFoldDB" id="A0A402D5V6"/>
<dbReference type="RefSeq" id="WP_125206363.1">
    <property type="nucleotide sequence ID" value="NZ_AP025739.1"/>
</dbReference>
<dbReference type="EMBL" id="AP025739">
    <property type="protein sequence ID" value="BDI33401.1"/>
    <property type="molecule type" value="Genomic_DNA"/>
</dbReference>
<evidence type="ECO:0000313" key="2">
    <source>
        <dbReference type="Proteomes" id="UP000287394"/>
    </source>
</evidence>
<sequence>MYFDTTGAQKVAAAAPKNFAELSWIREQDRQSARIAAADGAAISATFYSVQDIISRASFVRNEWGTLTDFSGKFLQSAMDVTIDGSRFTVYCKKGDDGLEWSARCPSRRHHLAAAVIDAVQRRLEMSRAQKAVN</sequence>
<dbReference type="KEGG" id="ccot:CCAX7_54520"/>
<protein>
    <submittedName>
        <fullName evidence="1">Uncharacterized protein</fullName>
    </submittedName>
</protein>
<gene>
    <name evidence="1" type="ORF">CCAX7_54520</name>
</gene>
<keyword evidence="2" id="KW-1185">Reference proteome</keyword>
<dbReference type="Proteomes" id="UP000287394">
    <property type="component" value="Chromosome"/>
</dbReference>
<organism evidence="1 2">
    <name type="scientific">Capsulimonas corticalis</name>
    <dbReference type="NCBI Taxonomy" id="2219043"/>
    <lineage>
        <taxon>Bacteria</taxon>
        <taxon>Bacillati</taxon>
        <taxon>Armatimonadota</taxon>
        <taxon>Armatimonadia</taxon>
        <taxon>Capsulimonadales</taxon>
        <taxon>Capsulimonadaceae</taxon>
        <taxon>Capsulimonas</taxon>
    </lineage>
</organism>
<reference evidence="1 2" key="1">
    <citation type="journal article" date="2019" name="Int. J. Syst. Evol. Microbiol.">
        <title>Capsulimonas corticalis gen. nov., sp. nov., an aerobic capsulated bacterium, of a novel bacterial order, Capsulimonadales ord. nov., of the class Armatimonadia of the phylum Armatimonadetes.</title>
        <authorList>
            <person name="Li J."/>
            <person name="Kudo C."/>
            <person name="Tonouchi A."/>
        </authorList>
    </citation>
    <scope>NUCLEOTIDE SEQUENCE [LARGE SCALE GENOMIC DNA]</scope>
    <source>
        <strain evidence="1 2">AX-7</strain>
    </source>
</reference>
<accession>A0A402D5V6</accession>
<evidence type="ECO:0000313" key="1">
    <source>
        <dbReference type="EMBL" id="BDI33401.1"/>
    </source>
</evidence>
<proteinExistence type="predicted"/>
<name>A0A402D5V6_9BACT</name>